<name>A0AAV4MSU6_CAEEX</name>
<dbReference type="Proteomes" id="UP001054945">
    <property type="component" value="Unassembled WGS sequence"/>
</dbReference>
<evidence type="ECO:0000313" key="1">
    <source>
        <dbReference type="EMBL" id="GIX74898.1"/>
    </source>
</evidence>
<organism evidence="1 2">
    <name type="scientific">Caerostris extrusa</name>
    <name type="common">Bark spider</name>
    <name type="synonym">Caerostris bankana</name>
    <dbReference type="NCBI Taxonomy" id="172846"/>
    <lineage>
        <taxon>Eukaryota</taxon>
        <taxon>Metazoa</taxon>
        <taxon>Ecdysozoa</taxon>
        <taxon>Arthropoda</taxon>
        <taxon>Chelicerata</taxon>
        <taxon>Arachnida</taxon>
        <taxon>Araneae</taxon>
        <taxon>Araneomorphae</taxon>
        <taxon>Entelegynae</taxon>
        <taxon>Araneoidea</taxon>
        <taxon>Araneidae</taxon>
        <taxon>Caerostris</taxon>
    </lineage>
</organism>
<dbReference type="AlphaFoldDB" id="A0AAV4MSU6"/>
<keyword evidence="2" id="KW-1185">Reference proteome</keyword>
<protein>
    <submittedName>
        <fullName evidence="1">Uncharacterized protein</fullName>
    </submittedName>
</protein>
<reference evidence="1 2" key="1">
    <citation type="submission" date="2021-06" db="EMBL/GenBank/DDBJ databases">
        <title>Caerostris extrusa draft genome.</title>
        <authorList>
            <person name="Kono N."/>
            <person name="Arakawa K."/>
        </authorList>
    </citation>
    <scope>NUCLEOTIDE SEQUENCE [LARGE SCALE GENOMIC DNA]</scope>
</reference>
<gene>
    <name evidence="1" type="ORF">CEXT_678901</name>
</gene>
<comment type="caution">
    <text evidence="1">The sequence shown here is derived from an EMBL/GenBank/DDBJ whole genome shotgun (WGS) entry which is preliminary data.</text>
</comment>
<sequence length="93" mass="10754">MRFRISDFAGSPALCKIYANADWEEIQAQGDRGAFEQNRLRVVPGDLSWISWRVSYCECRIIQWGIDYKGSTRHSNNLEKLLIKAGNSEEEEE</sequence>
<dbReference type="EMBL" id="BPLR01002535">
    <property type="protein sequence ID" value="GIX74898.1"/>
    <property type="molecule type" value="Genomic_DNA"/>
</dbReference>
<proteinExistence type="predicted"/>
<evidence type="ECO:0000313" key="2">
    <source>
        <dbReference type="Proteomes" id="UP001054945"/>
    </source>
</evidence>
<accession>A0AAV4MSU6</accession>